<dbReference type="InterPro" id="IPR020472">
    <property type="entry name" value="WD40_PAC1"/>
</dbReference>
<dbReference type="InterPro" id="IPR036322">
    <property type="entry name" value="WD40_repeat_dom_sf"/>
</dbReference>
<dbReference type="PRINTS" id="PR00320">
    <property type="entry name" value="GPROTEINBRPT"/>
</dbReference>
<dbReference type="Gene3D" id="2.130.10.10">
    <property type="entry name" value="YVTN repeat-like/Quinoprotein amine dehydrogenase"/>
    <property type="match status" value="1"/>
</dbReference>
<dbReference type="InterPro" id="IPR012972">
    <property type="entry name" value="NLE"/>
</dbReference>
<accession>A0A8H7BZR4</accession>
<evidence type="ECO:0000313" key="11">
    <source>
        <dbReference type="Proteomes" id="UP000605846"/>
    </source>
</evidence>
<dbReference type="InterPro" id="IPR028599">
    <property type="entry name" value="WDR12/Ytm1"/>
</dbReference>
<feature type="compositionally biased region" description="Basic residues" evidence="8">
    <location>
        <begin position="234"/>
        <end position="249"/>
    </location>
</feature>
<comment type="subunit">
    <text evidence="6">Component of the NOP7 complex, composed of ERB1, NOP7 and YTM1. Within the NOP7 complex ERB1 appears to interact directly with NOP7 and YTM1. The NOP7 complex also associates with the 66S pre-ribosome.</text>
</comment>
<dbReference type="HAMAP" id="MF_03029">
    <property type="entry name" value="WDR12"/>
    <property type="match status" value="1"/>
</dbReference>
<feature type="repeat" description="WD" evidence="7">
    <location>
        <begin position="97"/>
        <end position="127"/>
    </location>
</feature>
<keyword evidence="1 6" id="KW-0690">Ribosome biogenesis</keyword>
<dbReference type="GO" id="GO:0043021">
    <property type="term" value="F:ribonucleoprotein complex binding"/>
    <property type="evidence" value="ECO:0007669"/>
    <property type="project" value="UniProtKB-UniRule"/>
</dbReference>
<proteinExistence type="inferred from homology"/>
<evidence type="ECO:0000256" key="6">
    <source>
        <dbReference type="HAMAP-Rule" id="MF_03029"/>
    </source>
</evidence>
<reference evidence="10" key="1">
    <citation type="submission" date="2020-01" db="EMBL/GenBank/DDBJ databases">
        <title>Genome Sequencing of Three Apophysomyces-Like Fungal Strains Confirms a Novel Fungal Genus in the Mucoromycota with divergent Burkholderia-like Endosymbiotic Bacteria.</title>
        <authorList>
            <person name="Stajich J.E."/>
            <person name="Macias A.M."/>
            <person name="Carter-House D."/>
            <person name="Lovett B."/>
            <person name="Kasson L.R."/>
            <person name="Berry K."/>
            <person name="Grigoriev I."/>
            <person name="Chang Y."/>
            <person name="Spatafora J."/>
            <person name="Kasson M.T."/>
        </authorList>
    </citation>
    <scope>NUCLEOTIDE SEQUENCE</scope>
    <source>
        <strain evidence="10">NRRL A-21654</strain>
    </source>
</reference>
<evidence type="ECO:0000256" key="7">
    <source>
        <dbReference type="PROSITE-ProRule" id="PRU00221"/>
    </source>
</evidence>
<dbReference type="Pfam" id="PF00400">
    <property type="entry name" value="WD40"/>
    <property type="match status" value="7"/>
</dbReference>
<dbReference type="Proteomes" id="UP000605846">
    <property type="component" value="Unassembled WGS sequence"/>
</dbReference>
<dbReference type="GO" id="GO:0005654">
    <property type="term" value="C:nucleoplasm"/>
    <property type="evidence" value="ECO:0007669"/>
    <property type="project" value="UniProtKB-SubCell"/>
</dbReference>
<feature type="repeat" description="WD" evidence="7">
    <location>
        <begin position="254"/>
        <end position="296"/>
    </location>
</feature>
<name>A0A8H7BZR4_9FUNG</name>
<feature type="compositionally biased region" description="Acidic residues" evidence="8">
    <location>
        <begin position="219"/>
        <end position="230"/>
    </location>
</feature>
<gene>
    <name evidence="10" type="primary">WDR12</name>
    <name evidence="6" type="synonym">YTM1</name>
    <name evidence="10" type="ORF">EC973_000011</name>
</gene>
<dbReference type="InterPro" id="IPR001680">
    <property type="entry name" value="WD40_rpt"/>
</dbReference>
<evidence type="ECO:0000256" key="2">
    <source>
        <dbReference type="ARBA" id="ARBA00022552"/>
    </source>
</evidence>
<dbReference type="GO" id="GO:0000466">
    <property type="term" value="P:maturation of 5.8S rRNA from tricistronic rRNA transcript (SSU-rRNA, 5.8S rRNA, LSU-rRNA)"/>
    <property type="evidence" value="ECO:0007669"/>
    <property type="project" value="UniProtKB-UniRule"/>
</dbReference>
<dbReference type="PANTHER" id="PTHR19855">
    <property type="entry name" value="WD40 REPEAT PROTEIN 12, 37"/>
    <property type="match status" value="1"/>
</dbReference>
<dbReference type="GO" id="GO:0030687">
    <property type="term" value="C:preribosome, large subunit precursor"/>
    <property type="evidence" value="ECO:0007669"/>
    <property type="project" value="UniProtKB-UniRule"/>
</dbReference>
<feature type="repeat" description="WD" evidence="7">
    <location>
        <begin position="296"/>
        <end position="337"/>
    </location>
</feature>
<evidence type="ECO:0000256" key="4">
    <source>
        <dbReference type="ARBA" id="ARBA00022737"/>
    </source>
</evidence>
<feature type="region of interest" description="Disordered" evidence="8">
    <location>
        <begin position="214"/>
        <end position="249"/>
    </location>
</feature>
<keyword evidence="5 6" id="KW-0539">Nucleus</keyword>
<dbReference type="GO" id="GO:0005730">
    <property type="term" value="C:nucleolus"/>
    <property type="evidence" value="ECO:0007669"/>
    <property type="project" value="UniProtKB-SubCell"/>
</dbReference>
<sequence>MATEQEQVQVRFFTQQEKYAVTDAPILVPSNFKRYGLSEIVNNLIGHEIPIPFDFLIDGEILRTSIAEYLASKNFSTENLITIEYVESMLPPTPLSAYQHDDWISSVKGHQGLFLTGSYDNVVRLWNSTGECIANFTGHTEAVKSVAFGSVDDTQAIIFSGGLDNTLLAWEYSLETGSQRCLYECKGHKSAVESVAVDANANYVASASADGTVRVWSTEEPEEDEHTEEDALPRKRKKTEKKDSRKIKSKSTVLEGHVGGVNAVTFDGSDSNIVYTGGWDHSIRSWDVEQQVNLLTKNCEKVVLGVDYSKMSRLIATGHADNAIRLWDPRSEDGTNVKLTLRGHSAWVPSVAWSPSSEYTLCSGSYDSTIRVWDIRSKGPLYTVEADDVSKKDKVLSVHWDSQKILSGGEDKKLRIYQAKD</sequence>
<comment type="subcellular location">
    <subcellularLocation>
        <location evidence="6">Nucleus</location>
        <location evidence="6">Nucleolus</location>
    </subcellularLocation>
    <subcellularLocation>
        <location evidence="6">Nucleus</location>
        <location evidence="6">Nucleoplasm</location>
    </subcellularLocation>
</comment>
<comment type="caution">
    <text evidence="10">The sequence shown here is derived from an EMBL/GenBank/DDBJ whole genome shotgun (WGS) entry which is preliminary data.</text>
</comment>
<feature type="repeat" description="WD" evidence="7">
    <location>
        <begin position="136"/>
        <end position="171"/>
    </location>
</feature>
<evidence type="ECO:0000256" key="5">
    <source>
        <dbReference type="ARBA" id="ARBA00023242"/>
    </source>
</evidence>
<dbReference type="InterPro" id="IPR015943">
    <property type="entry name" value="WD40/YVTN_repeat-like_dom_sf"/>
</dbReference>
<keyword evidence="11" id="KW-1185">Reference proteome</keyword>
<dbReference type="PROSITE" id="PS00678">
    <property type="entry name" value="WD_REPEATS_1"/>
    <property type="match status" value="2"/>
</dbReference>
<dbReference type="Pfam" id="PF08154">
    <property type="entry name" value="NLE"/>
    <property type="match status" value="1"/>
</dbReference>
<organism evidence="10 11">
    <name type="scientific">Apophysomyces ossiformis</name>
    <dbReference type="NCBI Taxonomy" id="679940"/>
    <lineage>
        <taxon>Eukaryota</taxon>
        <taxon>Fungi</taxon>
        <taxon>Fungi incertae sedis</taxon>
        <taxon>Mucoromycota</taxon>
        <taxon>Mucoromycotina</taxon>
        <taxon>Mucoromycetes</taxon>
        <taxon>Mucorales</taxon>
        <taxon>Mucorineae</taxon>
        <taxon>Mucoraceae</taxon>
        <taxon>Apophysomyces</taxon>
    </lineage>
</organism>
<dbReference type="SUPFAM" id="SSF50978">
    <property type="entry name" value="WD40 repeat-like"/>
    <property type="match status" value="1"/>
</dbReference>
<comment type="similarity">
    <text evidence="6">Belongs to the WD repeat WDR12/YTM1 family.</text>
</comment>
<evidence type="ECO:0000256" key="3">
    <source>
        <dbReference type="ARBA" id="ARBA00022574"/>
    </source>
</evidence>
<evidence type="ECO:0000256" key="1">
    <source>
        <dbReference type="ARBA" id="ARBA00022517"/>
    </source>
</evidence>
<dbReference type="OrthoDB" id="10251381at2759"/>
<dbReference type="AlphaFoldDB" id="A0A8H7BZR4"/>
<keyword evidence="4" id="KW-0677">Repeat</keyword>
<evidence type="ECO:0000256" key="8">
    <source>
        <dbReference type="SAM" id="MobiDB-lite"/>
    </source>
</evidence>
<dbReference type="GO" id="GO:0000463">
    <property type="term" value="P:maturation of LSU-rRNA from tricistronic rRNA transcript (SSU-rRNA, 5.8S rRNA, LSU-rRNA)"/>
    <property type="evidence" value="ECO:0007669"/>
    <property type="project" value="UniProtKB-UniRule"/>
</dbReference>
<feature type="domain" description="NLE" evidence="9">
    <location>
        <begin position="8"/>
        <end position="70"/>
    </location>
</feature>
<dbReference type="CDD" id="cd00200">
    <property type="entry name" value="WD40"/>
    <property type="match status" value="1"/>
</dbReference>
<feature type="repeat" description="WD" evidence="7">
    <location>
        <begin position="341"/>
        <end position="383"/>
    </location>
</feature>
<dbReference type="PROSITE" id="PS50294">
    <property type="entry name" value="WD_REPEATS_REGION"/>
    <property type="match status" value="3"/>
</dbReference>
<evidence type="ECO:0000313" key="10">
    <source>
        <dbReference type="EMBL" id="KAF7732740.1"/>
    </source>
</evidence>
<dbReference type="PANTHER" id="PTHR19855:SF11">
    <property type="entry name" value="RIBOSOME BIOGENESIS PROTEIN WDR12"/>
    <property type="match status" value="1"/>
</dbReference>
<keyword evidence="2 6" id="KW-0698">rRNA processing</keyword>
<dbReference type="EMBL" id="JABAYA010000001">
    <property type="protein sequence ID" value="KAF7732740.1"/>
    <property type="molecule type" value="Genomic_DNA"/>
</dbReference>
<comment type="function">
    <text evidence="6">Component of the NOP7 complex, which is required for maturation of the 25S and 5.8S ribosomal RNAs and formation of the 60S ribosome.</text>
</comment>
<dbReference type="InterPro" id="IPR019775">
    <property type="entry name" value="WD40_repeat_CS"/>
</dbReference>
<evidence type="ECO:0000259" key="9">
    <source>
        <dbReference type="Pfam" id="PF08154"/>
    </source>
</evidence>
<dbReference type="PROSITE" id="PS50082">
    <property type="entry name" value="WD_REPEATS_2"/>
    <property type="match status" value="6"/>
</dbReference>
<keyword evidence="3 7" id="KW-0853">WD repeat</keyword>
<feature type="repeat" description="WD" evidence="7">
    <location>
        <begin position="185"/>
        <end position="226"/>
    </location>
</feature>
<protein>
    <recommendedName>
        <fullName evidence="6">Ribosome biogenesis protein YTM1</fullName>
    </recommendedName>
</protein>
<dbReference type="SMART" id="SM00320">
    <property type="entry name" value="WD40"/>
    <property type="match status" value="7"/>
</dbReference>